<organism evidence="1 2">
    <name type="scientific">Cardiocondyla obscurior</name>
    <dbReference type="NCBI Taxonomy" id="286306"/>
    <lineage>
        <taxon>Eukaryota</taxon>
        <taxon>Metazoa</taxon>
        <taxon>Ecdysozoa</taxon>
        <taxon>Arthropoda</taxon>
        <taxon>Hexapoda</taxon>
        <taxon>Insecta</taxon>
        <taxon>Pterygota</taxon>
        <taxon>Neoptera</taxon>
        <taxon>Endopterygota</taxon>
        <taxon>Hymenoptera</taxon>
        <taxon>Apocrita</taxon>
        <taxon>Aculeata</taxon>
        <taxon>Formicoidea</taxon>
        <taxon>Formicidae</taxon>
        <taxon>Myrmicinae</taxon>
        <taxon>Cardiocondyla</taxon>
    </lineage>
</organism>
<evidence type="ECO:0000313" key="1">
    <source>
        <dbReference type="EMBL" id="KAL0123501.1"/>
    </source>
</evidence>
<gene>
    <name evidence="1" type="ORF">PUN28_005782</name>
</gene>
<protein>
    <submittedName>
        <fullName evidence="1">Uncharacterized protein</fullName>
    </submittedName>
</protein>
<evidence type="ECO:0000313" key="2">
    <source>
        <dbReference type="Proteomes" id="UP001430953"/>
    </source>
</evidence>
<keyword evidence="2" id="KW-1185">Reference proteome</keyword>
<dbReference type="Proteomes" id="UP001430953">
    <property type="component" value="Unassembled WGS sequence"/>
</dbReference>
<proteinExistence type="predicted"/>
<dbReference type="EMBL" id="JADYXP020000005">
    <property type="protein sequence ID" value="KAL0123501.1"/>
    <property type="molecule type" value="Genomic_DNA"/>
</dbReference>
<name>A0AAW2G5F9_9HYME</name>
<sequence length="113" mass="13213">MIRRLSGSDVVSEIILRLTRHPLCNNDNGRYRNNSYAGSRRHANSLVHFCIIPARPPSPNFPINRQTQRQETCLYKNKRAINKKKKKRDRLLAKCPVKWTSNVENRSSLRNKT</sequence>
<accession>A0AAW2G5F9</accession>
<comment type="caution">
    <text evidence="1">The sequence shown here is derived from an EMBL/GenBank/DDBJ whole genome shotgun (WGS) entry which is preliminary data.</text>
</comment>
<dbReference type="AlphaFoldDB" id="A0AAW2G5F9"/>
<reference evidence="1 2" key="1">
    <citation type="submission" date="2023-03" db="EMBL/GenBank/DDBJ databases">
        <title>High recombination rates correlate with genetic variation in Cardiocondyla obscurior ants.</title>
        <authorList>
            <person name="Errbii M."/>
        </authorList>
    </citation>
    <scope>NUCLEOTIDE SEQUENCE [LARGE SCALE GENOMIC DNA]</scope>
    <source>
        <strain evidence="1">Alpha-2009</strain>
        <tissue evidence="1">Whole body</tissue>
    </source>
</reference>